<organism evidence="2 3">
    <name type="scientific">Zhongshania arctica</name>
    <dbReference type="NCBI Taxonomy" id="3238302"/>
    <lineage>
        <taxon>Bacteria</taxon>
        <taxon>Pseudomonadati</taxon>
        <taxon>Pseudomonadota</taxon>
        <taxon>Gammaproteobacteria</taxon>
        <taxon>Cellvibrionales</taxon>
        <taxon>Spongiibacteraceae</taxon>
        <taxon>Zhongshania</taxon>
    </lineage>
</organism>
<dbReference type="InterPro" id="IPR013078">
    <property type="entry name" value="His_Pase_superF_clade-1"/>
</dbReference>
<dbReference type="CDD" id="cd07067">
    <property type="entry name" value="HP_PGM_like"/>
    <property type="match status" value="1"/>
</dbReference>
<protein>
    <submittedName>
        <fullName evidence="2">Histidine phosphatase family protein</fullName>
    </submittedName>
</protein>
<dbReference type="EMBL" id="JBFRYB010000001">
    <property type="protein sequence ID" value="MEX1664549.1"/>
    <property type="molecule type" value="Genomic_DNA"/>
</dbReference>
<dbReference type="Proteomes" id="UP001557484">
    <property type="component" value="Unassembled WGS sequence"/>
</dbReference>
<dbReference type="PANTHER" id="PTHR20935:SF0">
    <property type="entry name" value="SERINE_THREONINE-PROTEIN PHOSPHATASE PGAM5, MITOCHONDRIAL"/>
    <property type="match status" value="1"/>
</dbReference>
<comment type="caution">
    <text evidence="2">The sequence shown here is derived from an EMBL/GenBank/DDBJ whole genome shotgun (WGS) entry which is preliminary data.</text>
</comment>
<dbReference type="PANTHER" id="PTHR20935">
    <property type="entry name" value="PHOSPHOGLYCERATE MUTASE-RELATED"/>
    <property type="match status" value="1"/>
</dbReference>
<sequence>MPALYLIRHGQASFAAADYDQLSELGAKQSQHLGEYFGAQGVSPDTVICGGMKRHRQTAEHCLNALKREPNTVSWQDDCGWNEYDHTGLLEAYTALPGKADELMADMSGENPRAGFQRHFAAAMTRWVNGDNDRDYAESWSEFCQRVERGLMAAVEGRKGNVFVFTSGGAISAVCRDLLGLNNSKTAELSWQLANAGYTKVLAGSAGIKLASINEHSHFDGRHRELLSYR</sequence>
<keyword evidence="3" id="KW-1185">Reference proteome</keyword>
<keyword evidence="1" id="KW-0378">Hydrolase</keyword>
<proteinExistence type="predicted"/>
<reference evidence="2 3" key="1">
    <citation type="journal article" date="2011" name="Int. J. Syst. Evol. Microbiol.">
        <title>Zhongshania antarctica gen. nov., sp. nov. and Zhongshania guokunii sp. nov., gammaproteobacteria respectively isolated from coastal attached (fast) ice and surface seawater of the Antarctic.</title>
        <authorList>
            <person name="Li H.J."/>
            <person name="Zhang X.Y."/>
            <person name="Chen C.X."/>
            <person name="Zhang Y.J."/>
            <person name="Gao Z.M."/>
            <person name="Yu Y."/>
            <person name="Chen X.L."/>
            <person name="Chen B."/>
            <person name="Zhang Y.Z."/>
        </authorList>
    </citation>
    <scope>NUCLEOTIDE SEQUENCE [LARGE SCALE GENOMIC DNA]</scope>
    <source>
        <strain evidence="2 3">R06B22</strain>
    </source>
</reference>
<dbReference type="InterPro" id="IPR029033">
    <property type="entry name" value="His_PPase_superfam"/>
</dbReference>
<dbReference type="InterPro" id="IPR051021">
    <property type="entry name" value="Mito_Ser/Thr_phosphatase"/>
</dbReference>
<accession>A0ABV3TSH4</accession>
<evidence type="ECO:0000313" key="2">
    <source>
        <dbReference type="EMBL" id="MEX1664549.1"/>
    </source>
</evidence>
<evidence type="ECO:0000256" key="1">
    <source>
        <dbReference type="ARBA" id="ARBA00022801"/>
    </source>
</evidence>
<dbReference type="SUPFAM" id="SSF53254">
    <property type="entry name" value="Phosphoglycerate mutase-like"/>
    <property type="match status" value="1"/>
</dbReference>
<dbReference type="SMART" id="SM00855">
    <property type="entry name" value="PGAM"/>
    <property type="match status" value="1"/>
</dbReference>
<dbReference type="RefSeq" id="WP_368374671.1">
    <property type="nucleotide sequence ID" value="NZ_JBFRYB010000001.1"/>
</dbReference>
<gene>
    <name evidence="2" type="ORF">AB4875_03555</name>
</gene>
<dbReference type="Pfam" id="PF00300">
    <property type="entry name" value="His_Phos_1"/>
    <property type="match status" value="2"/>
</dbReference>
<dbReference type="Gene3D" id="3.40.50.1240">
    <property type="entry name" value="Phosphoglycerate mutase-like"/>
    <property type="match status" value="1"/>
</dbReference>
<name>A0ABV3TSH4_9GAMM</name>
<evidence type="ECO:0000313" key="3">
    <source>
        <dbReference type="Proteomes" id="UP001557484"/>
    </source>
</evidence>